<evidence type="ECO:0000313" key="2">
    <source>
        <dbReference type="EMBL" id="ACO04331.1"/>
    </source>
</evidence>
<keyword evidence="1" id="KW-0802">TPR repeat</keyword>
<gene>
    <name evidence="2" type="ordered locus">PERMA_1442</name>
</gene>
<dbReference type="KEGG" id="pmx:PERMA_1442"/>
<dbReference type="PaxDb" id="123214-PERMA_1442"/>
<dbReference type="PROSITE" id="PS50005">
    <property type="entry name" value="TPR"/>
    <property type="match status" value="1"/>
</dbReference>
<dbReference type="HOGENOM" id="CLU_681248_0_0_0"/>
<dbReference type="SUPFAM" id="SSF53448">
    <property type="entry name" value="Nucleotide-diphospho-sugar transferases"/>
    <property type="match status" value="1"/>
</dbReference>
<dbReference type="eggNOG" id="COG1216">
    <property type="taxonomic scope" value="Bacteria"/>
</dbReference>
<feature type="repeat" description="TPR" evidence="1">
    <location>
        <begin position="342"/>
        <end position="375"/>
    </location>
</feature>
<dbReference type="Gene3D" id="3.90.550.10">
    <property type="entry name" value="Spore Coat Polysaccharide Biosynthesis Protein SpsA, Chain A"/>
    <property type="match status" value="1"/>
</dbReference>
<dbReference type="InterPro" id="IPR019734">
    <property type="entry name" value="TPR_rpt"/>
</dbReference>
<dbReference type="STRING" id="123214.PERMA_1442"/>
<dbReference type="Gene3D" id="1.25.40.10">
    <property type="entry name" value="Tetratricopeptide repeat domain"/>
    <property type="match status" value="1"/>
</dbReference>
<protein>
    <submittedName>
        <fullName evidence="2">Uncharacterized protein</fullName>
    </submittedName>
</protein>
<dbReference type="EMBL" id="CP001230">
    <property type="protein sequence ID" value="ACO04331.1"/>
    <property type="molecule type" value="Genomic_DNA"/>
</dbReference>
<evidence type="ECO:0000313" key="3">
    <source>
        <dbReference type="Proteomes" id="UP000001366"/>
    </source>
</evidence>
<reference evidence="2 3" key="1">
    <citation type="journal article" date="2009" name="J. Bacteriol.">
        <title>Complete and draft genome sequences of six members of the Aquificales.</title>
        <authorList>
            <person name="Reysenbach A.L."/>
            <person name="Hamamura N."/>
            <person name="Podar M."/>
            <person name="Griffiths E."/>
            <person name="Ferreira S."/>
            <person name="Hochstein R."/>
            <person name="Heidelberg J."/>
            <person name="Johnson J."/>
            <person name="Mead D."/>
            <person name="Pohorille A."/>
            <person name="Sarmiento M."/>
            <person name="Schweighofer K."/>
            <person name="Seshadri R."/>
            <person name="Voytek M.A."/>
        </authorList>
    </citation>
    <scope>NUCLEOTIDE SEQUENCE [LARGE SCALE GENOMIC DNA]</scope>
    <source>
        <strain evidence="3">DSM 14350 / EX-H1</strain>
    </source>
</reference>
<accession>C0QRB4</accession>
<proteinExistence type="predicted"/>
<dbReference type="Proteomes" id="UP000001366">
    <property type="component" value="Chromosome"/>
</dbReference>
<sequence length="404" mass="47635">MGYISVCIIQEDPKSLKETVESLEGNGKFIKEIIYTGEDQKIPDIKYLNQYSENRAFLRNKCIQNATGDLILWLSDTTQLEDTTLEEYDQVLKEFPDVDIIYPNEIVVDLNGEENIKNYKDWYGNEIELIQGLTLESYIPQWGVLTRRDLFEKTGLFDEDFEDYEFYRLLALNLKGIKLKHSEESFVTNRITESFIDTSYRSKTLRDTLNLYDWKREIFPLLKWDENEKLALTTAYTTIGDKLKKYLDLLNASEYYRKAILTFHNQYSLKKLIDTFISMGEFDKALYLTEEQGLEEEEVKNYRTFIENIKKLIDRLEDLVKEGKIKDVLTSINDVVSVYEGAPVYNILGVVHFILKDYENSFRFLTKAVTMNPLKEEYVENLFDVGRLINREEKVYSLLERLRP</sequence>
<organism evidence="2 3">
    <name type="scientific">Persephonella marina (strain DSM 14350 / EX-H1)</name>
    <dbReference type="NCBI Taxonomy" id="123214"/>
    <lineage>
        <taxon>Bacteria</taxon>
        <taxon>Pseudomonadati</taxon>
        <taxon>Aquificota</taxon>
        <taxon>Aquificia</taxon>
        <taxon>Aquificales</taxon>
        <taxon>Hydrogenothermaceae</taxon>
        <taxon>Persephonella</taxon>
    </lineage>
</organism>
<dbReference type="AlphaFoldDB" id="C0QRB4"/>
<keyword evidence="3" id="KW-1185">Reference proteome</keyword>
<dbReference type="OrthoDB" id="10256at2"/>
<dbReference type="RefSeq" id="WP_012676569.1">
    <property type="nucleotide sequence ID" value="NC_012440.1"/>
</dbReference>
<evidence type="ECO:0000256" key="1">
    <source>
        <dbReference type="PROSITE-ProRule" id="PRU00339"/>
    </source>
</evidence>
<dbReference type="InterPro" id="IPR011990">
    <property type="entry name" value="TPR-like_helical_dom_sf"/>
</dbReference>
<dbReference type="SUPFAM" id="SSF48452">
    <property type="entry name" value="TPR-like"/>
    <property type="match status" value="1"/>
</dbReference>
<dbReference type="InterPro" id="IPR029044">
    <property type="entry name" value="Nucleotide-diphossugar_trans"/>
</dbReference>
<name>C0QRB4_PERMH</name>